<evidence type="ECO:0000259" key="1">
    <source>
        <dbReference type="Pfam" id="PF07693"/>
    </source>
</evidence>
<dbReference type="RefSeq" id="WP_133673280.1">
    <property type="nucleotide sequence ID" value="NZ_SNZW01000015.1"/>
</dbReference>
<comment type="caution">
    <text evidence="2">The sequence shown here is derived from an EMBL/GenBank/DDBJ whole genome shotgun (WGS) entry which is preliminary data.</text>
</comment>
<evidence type="ECO:0000313" key="2">
    <source>
        <dbReference type="EMBL" id="TDS14237.1"/>
    </source>
</evidence>
<name>A0A4R7D1M4_9FLAO</name>
<dbReference type="InterPro" id="IPR052754">
    <property type="entry name" value="NTPase_KAP_P-loop"/>
</dbReference>
<sequence>MWNDNETNQDLIDYKYLTDSINLIINNDNLVPSTIGVYGDWGSGKSSLMKMIEIENTKEDNLIIKFNGWLFEGYEDAKIALLSTLVDELIKSRTWDNKALKYIGRLVKKVKWLKVLTKTGQIGFNTYMASNTDFDYANALKEISDLNIEDYVKEIQDENQDIIEKGIREFHNDFETLIKETNINRVIVLIDDLDRCNPDTIISTLEAIKLFLFVDKSIFIISADERLINYAVKKKFPELPSTDYDVSKDYIEKLIHFPIRIPSMSEPEFETYTNFLFSKLHLKSTEFEELIYKAFNNSSDDIITSKLNSENISDYLSIVPEGLKQDLILSKQINSILVSILSGNPRQCKRFLNMLMIRLNMAKSKGIDLKKNVLAKLMLLEYFKTESFNQLVKASYEKDKNVLKSVENIDEAKENIDSSFDVWMSDTWLKKWVITEPKLGEIDLKNYFYFTRGNLNFELLSNKRISLEAREILENLLKGGALQTKALKGSLNLSSTDITSIFSEISNRISIEEVIKERGKLNILLLKFCQKHPILISEYCAFMDNASESIIMPANVPNLLLLTDGTPFEPTAKKIIFKWSNSNISMLSKIAKSKL</sequence>
<reference evidence="2 3" key="1">
    <citation type="submission" date="2019-03" db="EMBL/GenBank/DDBJ databases">
        <title>Genomic Encyclopedia of Type Strains, Phase III (KMG-III): the genomes of soil and plant-associated and newly described type strains.</title>
        <authorList>
            <person name="Whitman W."/>
        </authorList>
    </citation>
    <scope>NUCLEOTIDE SEQUENCE [LARGE SCALE GENOMIC DNA]</scope>
    <source>
        <strain evidence="2 3">CECT 8455</strain>
    </source>
</reference>
<dbReference type="SUPFAM" id="SSF52540">
    <property type="entry name" value="P-loop containing nucleoside triphosphate hydrolases"/>
    <property type="match status" value="1"/>
</dbReference>
<dbReference type="PANTHER" id="PTHR22674">
    <property type="entry name" value="NTPASE, KAP FAMILY P-LOOP DOMAIN-CONTAINING 1"/>
    <property type="match status" value="1"/>
</dbReference>
<keyword evidence="3" id="KW-1185">Reference proteome</keyword>
<dbReference type="InterPro" id="IPR027417">
    <property type="entry name" value="P-loop_NTPase"/>
</dbReference>
<dbReference type="Pfam" id="PF07693">
    <property type="entry name" value="KAP_NTPase"/>
    <property type="match status" value="1"/>
</dbReference>
<dbReference type="EMBL" id="SNZW01000015">
    <property type="protein sequence ID" value="TDS14237.1"/>
    <property type="molecule type" value="Genomic_DNA"/>
</dbReference>
<dbReference type="AlphaFoldDB" id="A0A4R7D1M4"/>
<organism evidence="2 3">
    <name type="scientific">Maribacter caenipelagi</name>
    <dbReference type="NCBI Taxonomy" id="1447781"/>
    <lineage>
        <taxon>Bacteria</taxon>
        <taxon>Pseudomonadati</taxon>
        <taxon>Bacteroidota</taxon>
        <taxon>Flavobacteriia</taxon>
        <taxon>Flavobacteriales</taxon>
        <taxon>Flavobacteriaceae</taxon>
        <taxon>Maribacter</taxon>
    </lineage>
</organism>
<accession>A0A4R7D1M4</accession>
<dbReference type="Gene3D" id="3.40.50.300">
    <property type="entry name" value="P-loop containing nucleotide triphosphate hydrolases"/>
    <property type="match status" value="1"/>
</dbReference>
<feature type="domain" description="KAP NTPase" evidence="1">
    <location>
        <begin position="20"/>
        <end position="360"/>
    </location>
</feature>
<proteinExistence type="predicted"/>
<protein>
    <submittedName>
        <fullName evidence="2">Putative KAP-like P-loop ATPase</fullName>
    </submittedName>
</protein>
<dbReference type="PANTHER" id="PTHR22674:SF6">
    <property type="entry name" value="NTPASE KAP FAMILY P-LOOP DOMAIN-CONTAINING PROTEIN 1"/>
    <property type="match status" value="1"/>
</dbReference>
<dbReference type="Proteomes" id="UP000295274">
    <property type="component" value="Unassembled WGS sequence"/>
</dbReference>
<evidence type="ECO:0000313" key="3">
    <source>
        <dbReference type="Proteomes" id="UP000295274"/>
    </source>
</evidence>
<dbReference type="OrthoDB" id="88903at2"/>
<dbReference type="InterPro" id="IPR011646">
    <property type="entry name" value="KAP_P-loop"/>
</dbReference>
<gene>
    <name evidence="2" type="ORF">DFQ03_2314</name>
</gene>